<feature type="domain" description="GGDEF" evidence="6">
    <location>
        <begin position="486"/>
        <end position="620"/>
    </location>
</feature>
<evidence type="ECO:0000313" key="8">
    <source>
        <dbReference type="Proteomes" id="UP000542353"/>
    </source>
</evidence>
<keyword evidence="3" id="KW-0812">Transmembrane</keyword>
<evidence type="ECO:0000259" key="6">
    <source>
        <dbReference type="PROSITE" id="PS50887"/>
    </source>
</evidence>
<dbReference type="PROSITE" id="PS50112">
    <property type="entry name" value="PAS"/>
    <property type="match status" value="1"/>
</dbReference>
<dbReference type="EMBL" id="JACHIH010000030">
    <property type="protein sequence ID" value="MBB5049124.1"/>
    <property type="molecule type" value="Genomic_DNA"/>
</dbReference>
<evidence type="ECO:0000256" key="1">
    <source>
        <dbReference type="ARBA" id="ARBA00012528"/>
    </source>
</evidence>
<dbReference type="GO" id="GO:0005886">
    <property type="term" value="C:plasma membrane"/>
    <property type="evidence" value="ECO:0007669"/>
    <property type="project" value="TreeGrafter"/>
</dbReference>
<dbReference type="FunFam" id="3.30.70.270:FF:000001">
    <property type="entry name" value="Diguanylate cyclase domain protein"/>
    <property type="match status" value="1"/>
</dbReference>
<dbReference type="GO" id="GO:0043709">
    <property type="term" value="P:cell adhesion involved in single-species biofilm formation"/>
    <property type="evidence" value="ECO:0007669"/>
    <property type="project" value="TreeGrafter"/>
</dbReference>
<dbReference type="GO" id="GO:1902201">
    <property type="term" value="P:negative regulation of bacterial-type flagellum-dependent cell motility"/>
    <property type="evidence" value="ECO:0007669"/>
    <property type="project" value="TreeGrafter"/>
</dbReference>
<dbReference type="GO" id="GO:0052621">
    <property type="term" value="F:diguanylate cyclase activity"/>
    <property type="evidence" value="ECO:0007669"/>
    <property type="project" value="UniProtKB-EC"/>
</dbReference>
<comment type="caution">
    <text evidence="7">The sequence shown here is derived from an EMBL/GenBank/DDBJ whole genome shotgun (WGS) entry which is preliminary data.</text>
</comment>
<dbReference type="SMART" id="SM00267">
    <property type="entry name" value="GGDEF"/>
    <property type="match status" value="1"/>
</dbReference>
<organism evidence="7 8">
    <name type="scientific">Rhodopseudomonas rhenobacensis</name>
    <dbReference type="NCBI Taxonomy" id="87461"/>
    <lineage>
        <taxon>Bacteria</taxon>
        <taxon>Pseudomonadati</taxon>
        <taxon>Pseudomonadota</taxon>
        <taxon>Alphaproteobacteria</taxon>
        <taxon>Hyphomicrobiales</taxon>
        <taxon>Nitrobacteraceae</taxon>
        <taxon>Rhodopseudomonas</taxon>
    </lineage>
</organism>
<proteinExistence type="predicted"/>
<dbReference type="Pfam" id="PF08448">
    <property type="entry name" value="PAS_4"/>
    <property type="match status" value="1"/>
</dbReference>
<dbReference type="Gene3D" id="3.30.70.270">
    <property type="match status" value="1"/>
</dbReference>
<evidence type="ECO:0000256" key="2">
    <source>
        <dbReference type="ARBA" id="ARBA00034247"/>
    </source>
</evidence>
<dbReference type="InterPro" id="IPR013656">
    <property type="entry name" value="PAS_4"/>
</dbReference>
<evidence type="ECO:0000313" key="7">
    <source>
        <dbReference type="EMBL" id="MBB5049124.1"/>
    </source>
</evidence>
<keyword evidence="3" id="KW-0472">Membrane</keyword>
<dbReference type="InterPro" id="IPR050469">
    <property type="entry name" value="Diguanylate_Cyclase"/>
</dbReference>
<dbReference type="Gene3D" id="3.30.450.20">
    <property type="entry name" value="PAS domain"/>
    <property type="match status" value="3"/>
</dbReference>
<keyword evidence="3" id="KW-1133">Transmembrane helix</keyword>
<dbReference type="EC" id="2.7.7.65" evidence="1"/>
<keyword evidence="8" id="KW-1185">Reference proteome</keyword>
<dbReference type="NCBIfam" id="TIGR00229">
    <property type="entry name" value="sensory_box"/>
    <property type="match status" value="1"/>
</dbReference>
<dbReference type="SMART" id="SM00091">
    <property type="entry name" value="PAS"/>
    <property type="match status" value="1"/>
</dbReference>
<reference evidence="7 8" key="1">
    <citation type="submission" date="2020-08" db="EMBL/GenBank/DDBJ databases">
        <title>Genomic Encyclopedia of Type Strains, Phase IV (KMG-IV): sequencing the most valuable type-strain genomes for metagenomic binning, comparative biology and taxonomic classification.</title>
        <authorList>
            <person name="Goeker M."/>
        </authorList>
    </citation>
    <scope>NUCLEOTIDE SEQUENCE [LARGE SCALE GENOMIC DNA]</scope>
    <source>
        <strain evidence="7 8">DSM 12706</strain>
    </source>
</reference>
<dbReference type="CDD" id="cd01949">
    <property type="entry name" value="GGDEF"/>
    <property type="match status" value="1"/>
</dbReference>
<gene>
    <name evidence="7" type="ORF">HNR60_003898</name>
</gene>
<accession>A0A7W7Z728</accession>
<dbReference type="Proteomes" id="UP000542353">
    <property type="component" value="Unassembled WGS sequence"/>
</dbReference>
<dbReference type="CDD" id="cd12914">
    <property type="entry name" value="PDC1_DGC_like"/>
    <property type="match status" value="1"/>
</dbReference>
<dbReference type="SUPFAM" id="SSF55073">
    <property type="entry name" value="Nucleotide cyclase"/>
    <property type="match status" value="1"/>
</dbReference>
<dbReference type="InterPro" id="IPR043128">
    <property type="entry name" value="Rev_trsase/Diguanyl_cyclase"/>
</dbReference>
<dbReference type="PANTHER" id="PTHR45138">
    <property type="entry name" value="REGULATORY COMPONENTS OF SENSORY TRANSDUCTION SYSTEM"/>
    <property type="match status" value="1"/>
</dbReference>
<dbReference type="PROSITE" id="PS50887">
    <property type="entry name" value="GGDEF"/>
    <property type="match status" value="1"/>
</dbReference>
<dbReference type="PROSITE" id="PS50113">
    <property type="entry name" value="PAC"/>
    <property type="match status" value="1"/>
</dbReference>
<dbReference type="SUPFAM" id="SSF55785">
    <property type="entry name" value="PYP-like sensor domain (PAS domain)"/>
    <property type="match status" value="1"/>
</dbReference>
<comment type="catalytic activity">
    <reaction evidence="2">
        <text>2 GTP = 3',3'-c-di-GMP + 2 diphosphate</text>
        <dbReference type="Rhea" id="RHEA:24898"/>
        <dbReference type="ChEBI" id="CHEBI:33019"/>
        <dbReference type="ChEBI" id="CHEBI:37565"/>
        <dbReference type="ChEBI" id="CHEBI:58805"/>
        <dbReference type="EC" id="2.7.7.65"/>
    </reaction>
</comment>
<dbReference type="PANTHER" id="PTHR45138:SF9">
    <property type="entry name" value="DIGUANYLATE CYCLASE DGCM-RELATED"/>
    <property type="match status" value="1"/>
</dbReference>
<evidence type="ECO:0000259" key="4">
    <source>
        <dbReference type="PROSITE" id="PS50112"/>
    </source>
</evidence>
<feature type="transmembrane region" description="Helical" evidence="3">
    <location>
        <begin position="290"/>
        <end position="309"/>
    </location>
</feature>
<name>A0A7W7Z728_9BRAD</name>
<evidence type="ECO:0000259" key="5">
    <source>
        <dbReference type="PROSITE" id="PS50113"/>
    </source>
</evidence>
<dbReference type="NCBIfam" id="TIGR00254">
    <property type="entry name" value="GGDEF"/>
    <property type="match status" value="1"/>
</dbReference>
<dbReference type="Pfam" id="PF00990">
    <property type="entry name" value="GGDEF"/>
    <property type="match status" value="1"/>
</dbReference>
<sequence length="638" mass="68629">MSQHAPRLARLLSRPMSAAIVVALFVAAMSGSVIGLVAWKAATARTSELAQRSVAIENLAHSLAEQASHAIQSVDVALSNIVDARPLQAPDPGRAQRRLSDIVARLPQIRAIAVFDAEGNTGVSSLADAALAGDALASNLAYHRDRADPALHIFALRIAGQSGVGLSKRLTNADGGFAGIVVAIINTEQFSTLYQSFQLGKRGNVSILRTDGVVLMQSKPTLSATASPRGDPALHALPAKLTGLHKVVARDGGFRHYGYAKAPRYPIVVAVSQHDDDILQGWRDGLRSDIAVAALLLCCIVLLAALLTSQFRLRMSIERALRERETRYRLLADNIADVVMLLGRDGKFLYVSPSSQAVLGFEPRRLLGQSCFDLVQPADIRSVRRAAAQLTNPAETRTALFRTLRADRSEAWVEVNFKLAASIDADADADEIVAVLRDVTERHKMEEELKALNFRLAELATTDGLTELANRRTMDGFLRLHFAAQDQLSLMLLDVDHFKRFNDKFGHQAGDACLKRIAKVLAEATPATGLAARYGGEEFAVILPGVGEQDAVEIAETVRRNIAALEIAGASDDRSPVTVSIGIAGKSAAMRMEEDIVLAADLALYQAKRSGRNRSVAVSMQAEEDSAIVPLNRLASAG</sequence>
<dbReference type="InterPro" id="IPR029787">
    <property type="entry name" value="Nucleotide_cyclase"/>
</dbReference>
<evidence type="ECO:0000256" key="3">
    <source>
        <dbReference type="SAM" id="Phobius"/>
    </source>
</evidence>
<protein>
    <recommendedName>
        <fullName evidence="1">diguanylate cyclase</fullName>
        <ecNumber evidence="1">2.7.7.65</ecNumber>
    </recommendedName>
</protein>
<dbReference type="CDD" id="cd12915">
    <property type="entry name" value="PDC2_DGC_like"/>
    <property type="match status" value="1"/>
</dbReference>
<dbReference type="AlphaFoldDB" id="A0A7W7Z728"/>
<dbReference type="InterPro" id="IPR000014">
    <property type="entry name" value="PAS"/>
</dbReference>
<feature type="domain" description="PAS" evidence="4">
    <location>
        <begin position="324"/>
        <end position="394"/>
    </location>
</feature>
<dbReference type="InterPro" id="IPR000700">
    <property type="entry name" value="PAS-assoc_C"/>
</dbReference>
<dbReference type="RefSeq" id="WP_184260913.1">
    <property type="nucleotide sequence ID" value="NZ_JACHIH010000030.1"/>
</dbReference>
<dbReference type="InterPro" id="IPR000160">
    <property type="entry name" value="GGDEF_dom"/>
</dbReference>
<dbReference type="InterPro" id="IPR035965">
    <property type="entry name" value="PAS-like_dom_sf"/>
</dbReference>
<feature type="domain" description="PAC" evidence="5">
    <location>
        <begin position="397"/>
        <end position="451"/>
    </location>
</feature>
<dbReference type="CDD" id="cd00130">
    <property type="entry name" value="PAS"/>
    <property type="match status" value="1"/>
</dbReference>